<proteinExistence type="predicted"/>
<keyword evidence="2" id="KW-1185">Reference proteome</keyword>
<name>A0A918FJY4_9ACTN</name>
<dbReference type="EMBL" id="BMSX01000020">
    <property type="protein sequence ID" value="GGR43624.1"/>
    <property type="molecule type" value="Genomic_DNA"/>
</dbReference>
<protein>
    <submittedName>
        <fullName evidence="1">Uncharacterized protein</fullName>
    </submittedName>
</protein>
<accession>A0A918FJY4</accession>
<organism evidence="1 2">
    <name type="scientific">Streptomyces aurantiogriseus</name>
    <dbReference type="NCBI Taxonomy" id="66870"/>
    <lineage>
        <taxon>Bacteria</taxon>
        <taxon>Bacillati</taxon>
        <taxon>Actinomycetota</taxon>
        <taxon>Actinomycetes</taxon>
        <taxon>Kitasatosporales</taxon>
        <taxon>Streptomycetaceae</taxon>
        <taxon>Streptomyces</taxon>
    </lineage>
</organism>
<dbReference type="AlphaFoldDB" id="A0A918FJY4"/>
<evidence type="ECO:0000313" key="2">
    <source>
        <dbReference type="Proteomes" id="UP000658320"/>
    </source>
</evidence>
<dbReference type="Proteomes" id="UP000658320">
    <property type="component" value="Unassembled WGS sequence"/>
</dbReference>
<gene>
    <name evidence="1" type="ORF">GCM10010251_70840</name>
</gene>
<dbReference type="RefSeq" id="WP_229911334.1">
    <property type="nucleotide sequence ID" value="NZ_BMSX01000020.1"/>
</dbReference>
<reference evidence="1" key="1">
    <citation type="journal article" date="2014" name="Int. J. Syst. Evol. Microbiol.">
        <title>Complete genome sequence of Corynebacterium casei LMG S-19264T (=DSM 44701T), isolated from a smear-ripened cheese.</title>
        <authorList>
            <consortium name="US DOE Joint Genome Institute (JGI-PGF)"/>
            <person name="Walter F."/>
            <person name="Albersmeier A."/>
            <person name="Kalinowski J."/>
            <person name="Ruckert C."/>
        </authorList>
    </citation>
    <scope>NUCLEOTIDE SEQUENCE</scope>
    <source>
        <strain evidence="1">JCM 4346</strain>
    </source>
</reference>
<sequence>MREEIGDVMNKLKKAAAVAVMVGGLGLAGSGVASATGGHDYDDPFPFPFAINNLQVVDCEQSFDGGTAFAPVTGAVTGDNSQNIGNFCTVIGSVGD</sequence>
<comment type="caution">
    <text evidence="1">The sequence shown here is derived from an EMBL/GenBank/DDBJ whole genome shotgun (WGS) entry which is preliminary data.</text>
</comment>
<evidence type="ECO:0000313" key="1">
    <source>
        <dbReference type="EMBL" id="GGR43624.1"/>
    </source>
</evidence>
<reference evidence="1" key="2">
    <citation type="submission" date="2020-09" db="EMBL/GenBank/DDBJ databases">
        <authorList>
            <person name="Sun Q."/>
            <person name="Ohkuma M."/>
        </authorList>
    </citation>
    <scope>NUCLEOTIDE SEQUENCE</scope>
    <source>
        <strain evidence="1">JCM 4346</strain>
    </source>
</reference>